<keyword evidence="3" id="KW-1185">Reference proteome</keyword>
<organism evidence="2 3">
    <name type="scientific">Pseudomonas phage UNO-G1W1</name>
    <dbReference type="NCBI Taxonomy" id="3136609"/>
    <lineage>
        <taxon>Viruses</taxon>
        <taxon>Duplodnaviria</taxon>
        <taxon>Heunggongvirae</taxon>
        <taxon>Uroviricota</taxon>
        <taxon>Caudoviricetes</taxon>
        <taxon>Vandenendeviridae</taxon>
        <taxon>Gorskivirinae</taxon>
        <taxon>Omahavirus</taxon>
        <taxon>Omahavirus UNOG1W1</taxon>
    </lineage>
</organism>
<dbReference type="InterPro" id="IPR044038">
    <property type="entry name" value="dATP/dGTP_diPOhydrolase_N"/>
</dbReference>
<reference evidence="2 3" key="1">
    <citation type="submission" date="2024-03" db="EMBL/GenBank/DDBJ databases">
        <title>Complete Genome Sequence of a Pseudomonas fluorescens Bacteriophage UNO-G1W1 isolated from freshwater ice in Nebraska.</title>
        <authorList>
            <person name="Neville A.J."/>
            <person name="Schulze T.T."/>
            <person name="Davis P.H."/>
        </authorList>
    </citation>
    <scope>NUCLEOTIDE SEQUENCE [LARGE SCALE GENOMIC DNA]</scope>
</reference>
<dbReference type="Pfam" id="PF18909">
    <property type="entry name" value="dGTP_diPhyd_N"/>
    <property type="match status" value="1"/>
</dbReference>
<sequence length="237" mass="26620">MSVRALTIEEMMRQVEREPAVLIQPFHGQPAGTPLVRVRKLLDGRDSVAYKYGPNLESWDFFEEGTVGVVEASTNTVCAGRLCVDFSKHMELFQPELVAPGTEVPMGTESFGKEPLGVYRPELETRKVGKVRVELVDHGFPLALREVAKVMTWAQDAKGYKDHDWQNLPNAEVALEAAASRHRTDHINQRVVEGYLIERCVDHESGLLHKAHEAFGVLAQLELMLRGEFDMGVDMPR</sequence>
<name>A0AAX4MVC5_9CAUD</name>
<gene>
    <name evidence="2" type="ORF">ISREJYDI_CDS0052</name>
</gene>
<dbReference type="EMBL" id="PP551948">
    <property type="protein sequence ID" value="WYN05018.1"/>
    <property type="molecule type" value="Genomic_DNA"/>
</dbReference>
<evidence type="ECO:0000259" key="1">
    <source>
        <dbReference type="Pfam" id="PF18909"/>
    </source>
</evidence>
<accession>A0AAX4MVC5</accession>
<evidence type="ECO:0000313" key="2">
    <source>
        <dbReference type="EMBL" id="WYN05018.1"/>
    </source>
</evidence>
<dbReference type="Proteomes" id="UP001447006">
    <property type="component" value="Segment"/>
</dbReference>
<evidence type="ECO:0000313" key="3">
    <source>
        <dbReference type="Proteomes" id="UP001447006"/>
    </source>
</evidence>
<protein>
    <recommendedName>
        <fullName evidence="1">dATP/dGTP diphosphohydrolase N-terminal domain-containing protein</fullName>
    </recommendedName>
</protein>
<proteinExistence type="predicted"/>
<feature type="domain" description="dATP/dGTP diphosphohydrolase N-terminal" evidence="1">
    <location>
        <begin position="125"/>
        <end position="228"/>
    </location>
</feature>